<accession>A0A165MET1</accession>
<protein>
    <submittedName>
        <fullName evidence="2">GroES-like protein</fullName>
    </submittedName>
</protein>
<dbReference type="OrthoDB" id="10257049at2759"/>
<dbReference type="EMBL" id="KV425912">
    <property type="protein sequence ID" value="KZV99165.1"/>
    <property type="molecule type" value="Genomic_DNA"/>
</dbReference>
<sequence>MGLPATQKALVVLEPGKVGVTNTKPLPSLESEPDAVLVLVHAVSINPTDWKHVERLLKPGQSVGCDFAGVVVALGAKAEGKGVKVGDAVAGFVRGGFVDPDNGAFQEYVRQYPELLWKKPQSLSFEDAAPMGGIVLSTAAQGLYDRLGLPKPWDTSATPIQTPILIWAGSTGVGLYAIKLAKLSGLRVATTGSPRNHDVLKSIGADVVFDYNDSETPAKLKEWAAQYGGFRHAYDCISEYGSTKKIAAAFTEHGGHIIRILTIKEEVDGLPDNIKTEPILIYSVLKKKNEKDFADHVEWYKHLPDLIASGKLTPVPRKHWEGGLEALPEGLEYLKSGKASAQKITFTVSEATSHL</sequence>
<dbReference type="InterPro" id="IPR011032">
    <property type="entry name" value="GroES-like_sf"/>
</dbReference>
<dbReference type="InterPro" id="IPR036291">
    <property type="entry name" value="NAD(P)-bd_dom_sf"/>
</dbReference>
<dbReference type="AlphaFoldDB" id="A0A165MET1"/>
<dbReference type="CDD" id="cd08249">
    <property type="entry name" value="enoyl_reductase_like"/>
    <property type="match status" value="1"/>
</dbReference>
<dbReference type="SMART" id="SM00829">
    <property type="entry name" value="PKS_ER"/>
    <property type="match status" value="1"/>
</dbReference>
<organism evidence="2 3">
    <name type="scientific">Exidia glandulosa HHB12029</name>
    <dbReference type="NCBI Taxonomy" id="1314781"/>
    <lineage>
        <taxon>Eukaryota</taxon>
        <taxon>Fungi</taxon>
        <taxon>Dikarya</taxon>
        <taxon>Basidiomycota</taxon>
        <taxon>Agaricomycotina</taxon>
        <taxon>Agaricomycetes</taxon>
        <taxon>Auriculariales</taxon>
        <taxon>Exidiaceae</taxon>
        <taxon>Exidia</taxon>
    </lineage>
</organism>
<dbReference type="InterPro" id="IPR013149">
    <property type="entry name" value="ADH-like_C"/>
</dbReference>
<evidence type="ECO:0000259" key="1">
    <source>
        <dbReference type="SMART" id="SM00829"/>
    </source>
</evidence>
<feature type="domain" description="Enoyl reductase (ER)" evidence="1">
    <location>
        <begin position="16"/>
        <end position="339"/>
    </location>
</feature>
<dbReference type="Pfam" id="PF08240">
    <property type="entry name" value="ADH_N"/>
    <property type="match status" value="1"/>
</dbReference>
<dbReference type="InterPro" id="IPR020843">
    <property type="entry name" value="ER"/>
</dbReference>
<reference evidence="2 3" key="1">
    <citation type="journal article" date="2016" name="Mol. Biol. Evol.">
        <title>Comparative Genomics of Early-Diverging Mushroom-Forming Fungi Provides Insights into the Origins of Lignocellulose Decay Capabilities.</title>
        <authorList>
            <person name="Nagy L.G."/>
            <person name="Riley R."/>
            <person name="Tritt A."/>
            <person name="Adam C."/>
            <person name="Daum C."/>
            <person name="Floudas D."/>
            <person name="Sun H."/>
            <person name="Yadav J.S."/>
            <person name="Pangilinan J."/>
            <person name="Larsson K.H."/>
            <person name="Matsuura K."/>
            <person name="Barry K."/>
            <person name="Labutti K."/>
            <person name="Kuo R."/>
            <person name="Ohm R.A."/>
            <person name="Bhattacharya S.S."/>
            <person name="Shirouzu T."/>
            <person name="Yoshinaga Y."/>
            <person name="Martin F.M."/>
            <person name="Grigoriev I.V."/>
            <person name="Hibbett D.S."/>
        </authorList>
    </citation>
    <scope>NUCLEOTIDE SEQUENCE [LARGE SCALE GENOMIC DNA]</scope>
    <source>
        <strain evidence="2 3">HHB12029</strain>
    </source>
</reference>
<proteinExistence type="predicted"/>
<name>A0A165MET1_EXIGL</name>
<evidence type="ECO:0000313" key="3">
    <source>
        <dbReference type="Proteomes" id="UP000077266"/>
    </source>
</evidence>
<dbReference type="SUPFAM" id="SSF50129">
    <property type="entry name" value="GroES-like"/>
    <property type="match status" value="1"/>
</dbReference>
<evidence type="ECO:0000313" key="2">
    <source>
        <dbReference type="EMBL" id="KZV99165.1"/>
    </source>
</evidence>
<keyword evidence="3" id="KW-1185">Reference proteome</keyword>
<dbReference type="PANTHER" id="PTHR45348:SF2">
    <property type="entry name" value="ZINC-TYPE ALCOHOL DEHYDROGENASE-LIKE PROTEIN C2E1P3.01"/>
    <property type="match status" value="1"/>
</dbReference>
<gene>
    <name evidence="2" type="ORF">EXIGLDRAFT_762931</name>
</gene>
<dbReference type="PANTHER" id="PTHR45348">
    <property type="entry name" value="HYPOTHETICAL OXIDOREDUCTASE (EUROFUNG)"/>
    <property type="match status" value="1"/>
</dbReference>
<dbReference type="GO" id="GO:0016651">
    <property type="term" value="F:oxidoreductase activity, acting on NAD(P)H"/>
    <property type="evidence" value="ECO:0007669"/>
    <property type="project" value="InterPro"/>
</dbReference>
<dbReference type="InParanoid" id="A0A165MET1"/>
<dbReference type="Pfam" id="PF00107">
    <property type="entry name" value="ADH_zinc_N"/>
    <property type="match status" value="1"/>
</dbReference>
<dbReference type="STRING" id="1314781.A0A165MET1"/>
<dbReference type="Gene3D" id="3.90.180.10">
    <property type="entry name" value="Medium-chain alcohol dehydrogenases, catalytic domain"/>
    <property type="match status" value="1"/>
</dbReference>
<dbReference type="InterPro" id="IPR047122">
    <property type="entry name" value="Trans-enoyl_RdTase-like"/>
</dbReference>
<dbReference type="SUPFAM" id="SSF51735">
    <property type="entry name" value="NAD(P)-binding Rossmann-fold domains"/>
    <property type="match status" value="1"/>
</dbReference>
<dbReference type="InterPro" id="IPR013154">
    <property type="entry name" value="ADH-like_N"/>
</dbReference>
<dbReference type="Gene3D" id="3.40.50.720">
    <property type="entry name" value="NAD(P)-binding Rossmann-like Domain"/>
    <property type="match status" value="1"/>
</dbReference>
<dbReference type="Proteomes" id="UP000077266">
    <property type="component" value="Unassembled WGS sequence"/>
</dbReference>